<sequence>MGGAMERRGPWIEVPVRRVVGALLTVSGLLVVASFTGRCVEAASGCVPGSLRCLVFRAFDVQLEQNLTTRWSGALLLCAALVSLGAAVEARQGRRTQFLLWAALSVLSVVGSFDEMSSLHDRLNGPVKAVLGASAAGMRDAWIIPAAAVVTTAAVAMLPLLQDVSPRVRRLLFVSFGLFFSGALGVKAVEEILRLSGAHGTVGYAALASLEKLLELVGESLLVGAVLRHLGERGAAFHVAGGAAARELPGSPPLRIVAQR</sequence>
<feature type="transmembrane region" description="Helical" evidence="1">
    <location>
        <begin position="97"/>
        <end position="113"/>
    </location>
</feature>
<keyword evidence="3" id="KW-1185">Reference proteome</keyword>
<proteinExistence type="predicted"/>
<keyword evidence="1" id="KW-0472">Membrane</keyword>
<protein>
    <submittedName>
        <fullName evidence="2">Uncharacterized protein</fullName>
    </submittedName>
</protein>
<evidence type="ECO:0000313" key="2">
    <source>
        <dbReference type="EMBL" id="BDG06709.1"/>
    </source>
</evidence>
<accession>A0ABN6N0G8</accession>
<evidence type="ECO:0000313" key="3">
    <source>
        <dbReference type="Proteomes" id="UP001162891"/>
    </source>
</evidence>
<keyword evidence="1" id="KW-1133">Transmembrane helix</keyword>
<keyword evidence="1" id="KW-0812">Transmembrane</keyword>
<organism evidence="2 3">
    <name type="scientific">Anaeromyxobacter oryzae</name>
    <dbReference type="NCBI Taxonomy" id="2918170"/>
    <lineage>
        <taxon>Bacteria</taxon>
        <taxon>Pseudomonadati</taxon>
        <taxon>Myxococcota</taxon>
        <taxon>Myxococcia</taxon>
        <taxon>Myxococcales</taxon>
        <taxon>Cystobacterineae</taxon>
        <taxon>Anaeromyxobacteraceae</taxon>
        <taxon>Anaeromyxobacter</taxon>
    </lineage>
</organism>
<feature type="transmembrane region" description="Helical" evidence="1">
    <location>
        <begin position="141"/>
        <end position="161"/>
    </location>
</feature>
<evidence type="ECO:0000256" key="1">
    <source>
        <dbReference type="SAM" id="Phobius"/>
    </source>
</evidence>
<reference evidence="3" key="1">
    <citation type="journal article" date="2022" name="Int. J. Syst. Evol. Microbiol.">
        <title>Anaeromyxobacter oryzae sp. nov., Anaeromyxobacter diazotrophicus sp. nov. and Anaeromyxobacter paludicola sp. nov., isolated from paddy soils.</title>
        <authorList>
            <person name="Itoh H."/>
            <person name="Xu Z."/>
            <person name="Mise K."/>
            <person name="Masuda Y."/>
            <person name="Ushijima N."/>
            <person name="Hayakawa C."/>
            <person name="Shiratori Y."/>
            <person name="Senoo K."/>
        </authorList>
    </citation>
    <scope>NUCLEOTIDE SEQUENCE [LARGE SCALE GENOMIC DNA]</scope>
    <source>
        <strain evidence="3">Red232</strain>
    </source>
</reference>
<name>A0ABN6N0G8_9BACT</name>
<gene>
    <name evidence="2" type="ORF">AMOR_57050</name>
</gene>
<dbReference type="EMBL" id="AP025591">
    <property type="protein sequence ID" value="BDG06709.1"/>
    <property type="molecule type" value="Genomic_DNA"/>
</dbReference>
<dbReference type="Proteomes" id="UP001162891">
    <property type="component" value="Chromosome"/>
</dbReference>
<feature type="transmembrane region" description="Helical" evidence="1">
    <location>
        <begin position="71"/>
        <end position="90"/>
    </location>
</feature>